<organism evidence="2 3">
    <name type="scientific">Haloechinothrix salitolerans</name>
    <dbReference type="NCBI Taxonomy" id="926830"/>
    <lineage>
        <taxon>Bacteria</taxon>
        <taxon>Bacillati</taxon>
        <taxon>Actinomycetota</taxon>
        <taxon>Actinomycetes</taxon>
        <taxon>Pseudonocardiales</taxon>
        <taxon>Pseudonocardiaceae</taxon>
        <taxon>Haloechinothrix</taxon>
    </lineage>
</organism>
<keyword evidence="3" id="KW-1185">Reference proteome</keyword>
<evidence type="ECO:0008006" key="4">
    <source>
        <dbReference type="Google" id="ProtNLM"/>
    </source>
</evidence>
<name>A0ABW2C735_9PSEU</name>
<protein>
    <recommendedName>
        <fullName evidence="4">Helix-turn-helix domain of resolvase</fullName>
    </recommendedName>
</protein>
<proteinExistence type="predicted"/>
<evidence type="ECO:0000313" key="3">
    <source>
        <dbReference type="Proteomes" id="UP001596337"/>
    </source>
</evidence>
<feature type="coiled-coil region" evidence="1">
    <location>
        <begin position="2"/>
        <end position="50"/>
    </location>
</feature>
<keyword evidence="1" id="KW-0175">Coiled coil</keyword>
<comment type="caution">
    <text evidence="2">The sequence shown here is derived from an EMBL/GenBank/DDBJ whole genome shotgun (WGS) entry which is preliminary data.</text>
</comment>
<evidence type="ECO:0000313" key="2">
    <source>
        <dbReference type="EMBL" id="MFC6870936.1"/>
    </source>
</evidence>
<gene>
    <name evidence="2" type="ORF">ACFQGD_27800</name>
</gene>
<reference evidence="3" key="1">
    <citation type="journal article" date="2019" name="Int. J. Syst. Evol. Microbiol.">
        <title>The Global Catalogue of Microorganisms (GCM) 10K type strain sequencing project: providing services to taxonomists for standard genome sequencing and annotation.</title>
        <authorList>
            <consortium name="The Broad Institute Genomics Platform"/>
            <consortium name="The Broad Institute Genome Sequencing Center for Infectious Disease"/>
            <person name="Wu L."/>
            <person name="Ma J."/>
        </authorList>
    </citation>
    <scope>NUCLEOTIDE SEQUENCE [LARGE SCALE GENOMIC DNA]</scope>
    <source>
        <strain evidence="3">KCTC 32255</strain>
    </source>
</reference>
<dbReference type="RefSeq" id="WP_345401545.1">
    <property type="nucleotide sequence ID" value="NZ_BAABLA010000106.1"/>
</dbReference>
<evidence type="ECO:0000256" key="1">
    <source>
        <dbReference type="SAM" id="Coils"/>
    </source>
</evidence>
<dbReference type="Proteomes" id="UP001596337">
    <property type="component" value="Unassembled WGS sequence"/>
</dbReference>
<dbReference type="EMBL" id="JBHSXX010000001">
    <property type="protein sequence ID" value="MFC6870936.1"/>
    <property type="molecule type" value="Genomic_DNA"/>
</dbReference>
<sequence>MSDDMLQKLRAASEQVQKAEADHQALTKQIKDLETRKRTAFRQTKRLRAELRTLVREAVAQGELSKTEIADAAQVSRPALYTFIEDND</sequence>
<accession>A0ABW2C735</accession>